<reference evidence="1 2" key="1">
    <citation type="submission" date="2018-11" db="EMBL/GenBank/DDBJ databases">
        <title>Draft genome of Simplicispira Flexivirga sp. BO-16.</title>
        <authorList>
            <person name="Im W.T."/>
        </authorList>
    </citation>
    <scope>NUCLEOTIDE SEQUENCE [LARGE SCALE GENOMIC DNA]</scope>
    <source>
        <strain evidence="1 2">BO-16</strain>
    </source>
</reference>
<comment type="caution">
    <text evidence="1">The sequence shown here is derived from an EMBL/GenBank/DDBJ whole genome shotgun (WGS) entry which is preliminary data.</text>
</comment>
<keyword evidence="2" id="KW-1185">Reference proteome</keyword>
<name>A0A3M9M322_9MICO</name>
<sequence length="77" mass="8234">MVSPSPVAPQPGSIRALIEELAQLEDAVRSVQRQSASTGAGAEQVLDPQLLELLKREAQIVAALRRARHRGSLPDSP</sequence>
<evidence type="ECO:0000313" key="1">
    <source>
        <dbReference type="EMBL" id="RNI19916.1"/>
    </source>
</evidence>
<evidence type="ECO:0000313" key="2">
    <source>
        <dbReference type="Proteomes" id="UP000271678"/>
    </source>
</evidence>
<proteinExistence type="predicted"/>
<gene>
    <name evidence="1" type="ORF">EFY87_15975</name>
</gene>
<accession>A0A3M9M322</accession>
<dbReference type="AlphaFoldDB" id="A0A3M9M322"/>
<dbReference type="EMBL" id="RJJQ01000018">
    <property type="protein sequence ID" value="RNI19916.1"/>
    <property type="molecule type" value="Genomic_DNA"/>
</dbReference>
<dbReference type="Proteomes" id="UP000271678">
    <property type="component" value="Unassembled WGS sequence"/>
</dbReference>
<protein>
    <submittedName>
        <fullName evidence="1">Uncharacterized protein</fullName>
    </submittedName>
</protein>
<organism evidence="1 2">
    <name type="scientific">Flexivirga caeni</name>
    <dbReference type="NCBI Taxonomy" id="2294115"/>
    <lineage>
        <taxon>Bacteria</taxon>
        <taxon>Bacillati</taxon>
        <taxon>Actinomycetota</taxon>
        <taxon>Actinomycetes</taxon>
        <taxon>Micrococcales</taxon>
        <taxon>Dermacoccaceae</taxon>
        <taxon>Flexivirga</taxon>
    </lineage>
</organism>